<proteinExistence type="predicted"/>
<sequence length="130" mass="14859">MQHAVLPYFSLQSAGSWVKTLPYSNPPTCPYGFGGEQFTDRVHINSSEGFRSKVKRTVSGVFHHISTTHANLDMHEIGFRWSQCVVKGQAVRQTRNDKKKLRTIWSRVPPALQIAKLLRNAVGHQMRWTQ</sequence>
<evidence type="ECO:0000259" key="1">
    <source>
        <dbReference type="Pfam" id="PF12762"/>
    </source>
</evidence>
<feature type="domain" description="ISXO2-like transposase" evidence="1">
    <location>
        <begin position="36"/>
        <end position="81"/>
    </location>
</feature>
<dbReference type="Proteomes" id="UP000199598">
    <property type="component" value="Unassembled WGS sequence"/>
</dbReference>
<accession>A0A1I4FQ74</accession>
<name>A0A1I4FQ74_9HYPH</name>
<dbReference type="InterPro" id="IPR024445">
    <property type="entry name" value="Tnp_ISXO2-like"/>
</dbReference>
<keyword evidence="3" id="KW-1185">Reference proteome</keyword>
<gene>
    <name evidence="2" type="ORF">SAMN04488518_12030</name>
</gene>
<comment type="caution">
    <text evidence="2">The sequence shown here is derived from an EMBL/GenBank/DDBJ whole genome shotgun (WGS) entry which is preliminary data.</text>
</comment>
<dbReference type="EMBL" id="FOSK01000020">
    <property type="protein sequence ID" value="SFL18946.1"/>
    <property type="molecule type" value="Genomic_DNA"/>
</dbReference>
<reference evidence="2 3" key="1">
    <citation type="submission" date="2016-10" db="EMBL/GenBank/DDBJ databases">
        <authorList>
            <person name="Varghese N."/>
            <person name="Submissions S."/>
        </authorList>
    </citation>
    <scope>NUCLEOTIDE SEQUENCE [LARGE SCALE GENOMIC DNA]</scope>
    <source>
        <strain evidence="2 3">DSM 16392</strain>
    </source>
</reference>
<protein>
    <submittedName>
        <fullName evidence="2">ISXO2-like transposase domain-containing protein</fullName>
    </submittedName>
</protein>
<dbReference type="Pfam" id="PF12762">
    <property type="entry name" value="DDE_Tnp_IS1595"/>
    <property type="match status" value="1"/>
</dbReference>
<evidence type="ECO:0000313" key="2">
    <source>
        <dbReference type="EMBL" id="SFL18946.1"/>
    </source>
</evidence>
<organism evidence="2 3">
    <name type="scientific">Pseudovibrio ascidiaceicola</name>
    <dbReference type="NCBI Taxonomy" id="285279"/>
    <lineage>
        <taxon>Bacteria</taxon>
        <taxon>Pseudomonadati</taxon>
        <taxon>Pseudomonadota</taxon>
        <taxon>Alphaproteobacteria</taxon>
        <taxon>Hyphomicrobiales</taxon>
        <taxon>Stappiaceae</taxon>
        <taxon>Pseudovibrio</taxon>
    </lineage>
</organism>
<evidence type="ECO:0000313" key="3">
    <source>
        <dbReference type="Proteomes" id="UP000199598"/>
    </source>
</evidence>